<name>A0ABM9YRJ3_ACIRA</name>
<organism evidence="2 3">
    <name type="scientific">Acinetobacter radioresistens SK82</name>
    <dbReference type="NCBI Taxonomy" id="596318"/>
    <lineage>
        <taxon>Bacteria</taxon>
        <taxon>Pseudomonadati</taxon>
        <taxon>Pseudomonadota</taxon>
        <taxon>Gammaproteobacteria</taxon>
        <taxon>Moraxellales</taxon>
        <taxon>Moraxellaceae</taxon>
        <taxon>Acinetobacter</taxon>
    </lineage>
</organism>
<dbReference type="Proteomes" id="UP000018419">
    <property type="component" value="Unassembled WGS sequence"/>
</dbReference>
<reference evidence="2 3" key="1">
    <citation type="submission" date="2009-07" db="EMBL/GenBank/DDBJ databases">
        <authorList>
            <person name="Madupu R."/>
            <person name="Durkin A.S."/>
            <person name="Torralba M."/>
            <person name="Methe B."/>
            <person name="Sutton G.G."/>
            <person name="Strausberg R.L."/>
            <person name="Nelson K.E."/>
        </authorList>
    </citation>
    <scope>NUCLEOTIDE SEQUENCE [LARGE SCALE GENOMIC DNA]</scope>
    <source>
        <strain evidence="2 3">SK82</strain>
    </source>
</reference>
<accession>A0ABM9YRJ3</accession>
<evidence type="ECO:0000313" key="2">
    <source>
        <dbReference type="EMBL" id="EET83754.1"/>
    </source>
</evidence>
<evidence type="ECO:0000256" key="1">
    <source>
        <dbReference type="SAM" id="Phobius"/>
    </source>
</evidence>
<dbReference type="EMBL" id="ACVR01000013">
    <property type="protein sequence ID" value="EET83754.1"/>
    <property type="molecule type" value="Genomic_DNA"/>
</dbReference>
<keyword evidence="1" id="KW-0812">Transmembrane</keyword>
<protein>
    <submittedName>
        <fullName evidence="2">Uncharacterized protein</fullName>
    </submittedName>
</protein>
<keyword evidence="3" id="KW-1185">Reference proteome</keyword>
<proteinExistence type="predicted"/>
<sequence length="39" mass="4527">MLMMGILIWLGPAVIGFLLMMLLFWLLVELAGWNKTPHR</sequence>
<gene>
    <name evidence="2" type="ORF">ACIRA0001_2549</name>
</gene>
<keyword evidence="1" id="KW-0472">Membrane</keyword>
<comment type="caution">
    <text evidence="2">The sequence shown here is derived from an EMBL/GenBank/DDBJ whole genome shotgun (WGS) entry which is preliminary data.</text>
</comment>
<evidence type="ECO:0000313" key="3">
    <source>
        <dbReference type="Proteomes" id="UP000018419"/>
    </source>
</evidence>
<feature type="transmembrane region" description="Helical" evidence="1">
    <location>
        <begin position="6"/>
        <end position="28"/>
    </location>
</feature>
<keyword evidence="1" id="KW-1133">Transmembrane helix</keyword>